<organism evidence="7 8">
    <name type="scientific">Gloeothece verrucosa (strain PCC 7822)</name>
    <name type="common">Cyanothece sp. (strain PCC 7822)</name>
    <dbReference type="NCBI Taxonomy" id="497965"/>
    <lineage>
        <taxon>Bacteria</taxon>
        <taxon>Bacillati</taxon>
        <taxon>Cyanobacteriota</taxon>
        <taxon>Cyanophyceae</taxon>
        <taxon>Oscillatoriophycideae</taxon>
        <taxon>Chroococcales</taxon>
        <taxon>Aphanothecaceae</taxon>
        <taxon>Gloeothece</taxon>
        <taxon>Gloeothece verrucosa</taxon>
    </lineage>
</organism>
<evidence type="ECO:0000256" key="5">
    <source>
        <dbReference type="ARBA" id="ARBA00023136"/>
    </source>
</evidence>
<dbReference type="Pfam" id="PF16734">
    <property type="entry name" value="Pilin_GH"/>
    <property type="match status" value="1"/>
</dbReference>
<keyword evidence="3 6" id="KW-0812">Transmembrane</keyword>
<dbReference type="InterPro" id="IPR031975">
    <property type="entry name" value="Pilin_GH"/>
</dbReference>
<evidence type="ECO:0000256" key="3">
    <source>
        <dbReference type="ARBA" id="ARBA00022692"/>
    </source>
</evidence>
<feature type="transmembrane region" description="Helical" evidence="6">
    <location>
        <begin position="21"/>
        <end position="45"/>
    </location>
</feature>
<dbReference type="PANTHER" id="PTHR30093:SF44">
    <property type="entry name" value="TYPE II SECRETION SYSTEM CORE PROTEIN G"/>
    <property type="match status" value="1"/>
</dbReference>
<dbReference type="SUPFAM" id="SSF54523">
    <property type="entry name" value="Pili subunits"/>
    <property type="match status" value="1"/>
</dbReference>
<dbReference type="AlphaFoldDB" id="E0UHD6"/>
<dbReference type="GO" id="GO:0015628">
    <property type="term" value="P:protein secretion by the type II secretion system"/>
    <property type="evidence" value="ECO:0007669"/>
    <property type="project" value="InterPro"/>
</dbReference>
<gene>
    <name evidence="7" type="ordered locus">Cyan7822_4959</name>
</gene>
<dbReference type="InterPro" id="IPR045584">
    <property type="entry name" value="Pilin-like"/>
</dbReference>
<evidence type="ECO:0000256" key="1">
    <source>
        <dbReference type="ARBA" id="ARBA00004167"/>
    </source>
</evidence>
<comment type="subcellular location">
    <subcellularLocation>
        <location evidence="1">Membrane</location>
        <topology evidence="1">Single-pass membrane protein</topology>
    </subcellularLocation>
</comment>
<dbReference type="EMBL" id="CP002198">
    <property type="protein sequence ID" value="ADN16850.1"/>
    <property type="molecule type" value="Genomic_DNA"/>
</dbReference>
<dbReference type="RefSeq" id="WP_013324888.1">
    <property type="nucleotide sequence ID" value="NC_014501.1"/>
</dbReference>
<keyword evidence="2" id="KW-0488">Methylation</keyword>
<evidence type="ECO:0000256" key="6">
    <source>
        <dbReference type="SAM" id="Phobius"/>
    </source>
</evidence>
<dbReference type="Pfam" id="PF07963">
    <property type="entry name" value="N_methyl"/>
    <property type="match status" value="1"/>
</dbReference>
<name>E0UHD6_GLOV7</name>
<dbReference type="Gene3D" id="3.30.700.10">
    <property type="entry name" value="Glycoprotein, Type 4 Pilin"/>
    <property type="match status" value="1"/>
</dbReference>
<dbReference type="PROSITE" id="PS00409">
    <property type="entry name" value="PROKAR_NTER_METHYL"/>
    <property type="match status" value="1"/>
</dbReference>
<protein>
    <submittedName>
        <fullName evidence="7">Pilin polypeptide</fullName>
    </submittedName>
</protein>
<dbReference type="eggNOG" id="COG2165">
    <property type="taxonomic scope" value="Bacteria"/>
</dbReference>
<proteinExistence type="predicted"/>
<dbReference type="InterPro" id="IPR000983">
    <property type="entry name" value="Bac_GSPG_pilin"/>
</dbReference>
<evidence type="ECO:0000313" key="7">
    <source>
        <dbReference type="EMBL" id="ADN16850.1"/>
    </source>
</evidence>
<evidence type="ECO:0000313" key="8">
    <source>
        <dbReference type="Proteomes" id="UP000008206"/>
    </source>
</evidence>
<dbReference type="PRINTS" id="PR00813">
    <property type="entry name" value="BCTERIALGSPG"/>
</dbReference>
<dbReference type="KEGG" id="cyj:Cyan7822_4959"/>
<dbReference type="HOGENOM" id="CLU_091705_5_0_3"/>
<dbReference type="PANTHER" id="PTHR30093">
    <property type="entry name" value="GENERAL SECRETION PATHWAY PROTEIN G"/>
    <property type="match status" value="1"/>
</dbReference>
<keyword evidence="5 6" id="KW-0472">Membrane</keyword>
<accession>E0UHD6</accession>
<dbReference type="NCBIfam" id="TIGR02532">
    <property type="entry name" value="IV_pilin_GFxxxE"/>
    <property type="match status" value="1"/>
</dbReference>
<reference evidence="8" key="1">
    <citation type="journal article" date="2011" name="MBio">
        <title>Novel metabolic attributes of the genus Cyanothece, comprising a group of unicellular nitrogen-fixing Cyanobacteria.</title>
        <authorList>
            <person name="Bandyopadhyay A."/>
            <person name="Elvitigala T."/>
            <person name="Welsh E."/>
            <person name="Stockel J."/>
            <person name="Liberton M."/>
            <person name="Min H."/>
            <person name="Sherman L.A."/>
            <person name="Pakrasi H.B."/>
        </authorList>
    </citation>
    <scope>NUCLEOTIDE SEQUENCE [LARGE SCALE GENOMIC DNA]</scope>
    <source>
        <strain evidence="8">PCC 7822</strain>
    </source>
</reference>
<dbReference type="OrthoDB" id="467711at2"/>
<dbReference type="GO" id="GO:0015627">
    <property type="term" value="C:type II protein secretion system complex"/>
    <property type="evidence" value="ECO:0007669"/>
    <property type="project" value="InterPro"/>
</dbReference>
<evidence type="ECO:0000256" key="4">
    <source>
        <dbReference type="ARBA" id="ARBA00022989"/>
    </source>
</evidence>
<dbReference type="GO" id="GO:0016020">
    <property type="term" value="C:membrane"/>
    <property type="evidence" value="ECO:0007669"/>
    <property type="project" value="UniProtKB-SubCell"/>
</dbReference>
<keyword evidence="4 6" id="KW-1133">Transmembrane helix</keyword>
<sequence length="181" mass="19531">MLILSKYFLPYTARRKLPQGFTLLELLIVVIIVGLLAAIAIPNLLEQVAKARQAEAINNLGAINRAQQAYRYENGTFGTICGNFILWFSCNSTNGTLPIKVKSSVYYRYTDTILPNGTTASYSAIVLSPYQSDLKDYAASVGLTNSGVFSSVICGAKNPQTVSLSISTSGTTCPSDFVPVK</sequence>
<dbReference type="STRING" id="497965.Cyan7822_4959"/>
<dbReference type="InterPro" id="IPR012902">
    <property type="entry name" value="N_methyl_site"/>
</dbReference>
<keyword evidence="8" id="KW-1185">Reference proteome</keyword>
<dbReference type="Proteomes" id="UP000008206">
    <property type="component" value="Chromosome"/>
</dbReference>
<evidence type="ECO:0000256" key="2">
    <source>
        <dbReference type="ARBA" id="ARBA00022481"/>
    </source>
</evidence>